<dbReference type="InterPro" id="IPR024408">
    <property type="entry name" value="Muramidase"/>
</dbReference>
<keyword evidence="3" id="KW-1185">Reference proteome</keyword>
<proteinExistence type="predicted"/>
<evidence type="ECO:0000313" key="3">
    <source>
        <dbReference type="Proteomes" id="UP000221339"/>
    </source>
</evidence>
<dbReference type="EMBL" id="KT001914">
    <property type="protein sequence ID" value="AKU43570.1"/>
    <property type="molecule type" value="Genomic_DNA"/>
</dbReference>
<gene>
    <name evidence="2" type="ORF">CPT_Seuss44</name>
</gene>
<reference evidence="2 3" key="1">
    <citation type="journal article" date="2015" name="Genome Announc.">
        <title>Complete Genome Sequence of Caulobacter crescentus Siphophage Seuss.</title>
        <authorList>
            <person name="Sloan J.M."/>
            <person name="Keene J.L."/>
            <person name="Cahill J.L."/>
            <person name="Rasche E.S."/>
            <person name="Kuty Everett G.F."/>
        </authorList>
    </citation>
    <scope>NUCLEOTIDE SEQUENCE [LARGE SCALE GENOMIC DNA]</scope>
</reference>
<evidence type="ECO:0000259" key="1">
    <source>
        <dbReference type="Pfam" id="PF11860"/>
    </source>
</evidence>
<accession>A0A0K1LN56</accession>
<sequence>MNLSDLQAHLKTSGRYSGKVDGIWGRLTSSAILLMMTDGPDTALVEADFAASAQRLAVPIRNIKAVTQVEAPGSGFQAGLPKILPEPHRFSRNTGGRFDRTYPTISYPNWGARPYPATQDARYDTLLAMVRLDVDAGFASASYGRFQIMGENAGMCGYASSMAFAEAMARDEKTQLRAFEAFVTKKGLVQALRQISTNPADCVPFARGYNGTGFAKQNYHGKIAAAVR</sequence>
<organism evidence="2 3">
    <name type="scientific">Caulobacter phage Seuss</name>
    <dbReference type="NCBI Taxonomy" id="1675601"/>
    <lineage>
        <taxon>Viruses</taxon>
        <taxon>Duplodnaviria</taxon>
        <taxon>Heunggongvirae</taxon>
        <taxon>Uroviricota</taxon>
        <taxon>Caudoviricetes</taxon>
        <taxon>Seussvirus</taxon>
        <taxon>Seussvirus seuss</taxon>
    </lineage>
</organism>
<feature type="domain" description="N-acetylmuramidase" evidence="1">
    <location>
        <begin position="62"/>
        <end position="226"/>
    </location>
</feature>
<dbReference type="Proteomes" id="UP000221339">
    <property type="component" value="Segment"/>
</dbReference>
<name>A0A0K1LN56_9CAUD</name>
<dbReference type="Pfam" id="PF11860">
    <property type="entry name" value="Muramidase"/>
    <property type="match status" value="1"/>
</dbReference>
<protein>
    <submittedName>
        <fullName evidence="2">Endolysin</fullName>
    </submittedName>
</protein>
<evidence type="ECO:0000313" key="2">
    <source>
        <dbReference type="EMBL" id="AKU43570.1"/>
    </source>
</evidence>